<accession>A0AAV9PK99</accession>
<feature type="transmembrane region" description="Helical" evidence="2">
    <location>
        <begin position="541"/>
        <end position="559"/>
    </location>
</feature>
<sequence length="682" mass="76633">MDYFDYNRRRGNSVTQERLNAPLPQPAQTPGAGVQGQPPPAPGPQRRPLPMGSYESLRQPSSIRIRRLPSNNATARPSSHQGPPGPPATAEHDFADTSQTGRRRSTSEPQRYGHNLAPPATDLTRQRTAEMPTITEGMTAGRYTPSESDQSFHEAYDGRRPVTPGAQSMNYSDNGDPMERIETGASAVTGAGHAARANRGLRRLRTAASTAPRNERRYEDEYNSDMVDYLDLVDPEVRTLGTLTNVQNSLFVPDLGRWVNRRPTYNLSSQRSTTYGPLPPKTGRSRAGTAASSRPASGMPNIPQGAQTDAESKHGDIEMQPRPSRTMSISSALSDSRYAVLPHGISLEDWSEEDKADLDDHVRHLLHSRREGFRRSMRGFKQYISKPLGLFVFVYAVLITLFGAGWVFFLIGWIYVGERQQYIINIIDNVLVALFALMGDGLAPFRAVDTYHMIFIARYHQLTWHLREKKRLPDLVDHNDLPERRSSTADVDVEDAIDKEETAEFSVLKPIQQKRLQYHQAKFSKAHTFYRPHETSTHHAFPLRLLITVVVLLDFHSIFQVALGTCTWSINYHVRPEALTATILSCSICCNIAAGVVISIGDHRTRKKDVLERIKRQELTQEAISRMAQERQGEERIARKSLEVRRATAAQGREREWEMEAQQMPPAIMAPQSQGQGEKKSN</sequence>
<keyword evidence="2" id="KW-0472">Membrane</keyword>
<reference evidence="3 4" key="1">
    <citation type="submission" date="2023-08" db="EMBL/GenBank/DDBJ databases">
        <title>Black Yeasts Isolated from many extreme environments.</title>
        <authorList>
            <person name="Coleine C."/>
            <person name="Stajich J.E."/>
            <person name="Selbmann L."/>
        </authorList>
    </citation>
    <scope>NUCLEOTIDE SEQUENCE [LARGE SCALE GENOMIC DNA]</scope>
    <source>
        <strain evidence="3 4">CCFEE 5935</strain>
    </source>
</reference>
<feature type="transmembrane region" description="Helical" evidence="2">
    <location>
        <begin position="388"/>
        <end position="416"/>
    </location>
</feature>
<dbReference type="Pfam" id="PF11204">
    <property type="entry name" value="DUF2985"/>
    <property type="match status" value="1"/>
</dbReference>
<feature type="compositionally biased region" description="Polar residues" evidence="1">
    <location>
        <begin position="69"/>
        <end position="81"/>
    </location>
</feature>
<gene>
    <name evidence="3" type="ORF">LTR77_002943</name>
</gene>
<organism evidence="3 4">
    <name type="scientific">Saxophila tyrrhenica</name>
    <dbReference type="NCBI Taxonomy" id="1690608"/>
    <lineage>
        <taxon>Eukaryota</taxon>
        <taxon>Fungi</taxon>
        <taxon>Dikarya</taxon>
        <taxon>Ascomycota</taxon>
        <taxon>Pezizomycotina</taxon>
        <taxon>Dothideomycetes</taxon>
        <taxon>Dothideomycetidae</taxon>
        <taxon>Mycosphaerellales</taxon>
        <taxon>Extremaceae</taxon>
        <taxon>Saxophila</taxon>
    </lineage>
</organism>
<feature type="compositionally biased region" description="Basic and acidic residues" evidence="1">
    <location>
        <begin position="310"/>
        <end position="319"/>
    </location>
</feature>
<evidence type="ECO:0000256" key="1">
    <source>
        <dbReference type="SAM" id="MobiDB-lite"/>
    </source>
</evidence>
<proteinExistence type="predicted"/>
<dbReference type="Proteomes" id="UP001337655">
    <property type="component" value="Unassembled WGS sequence"/>
</dbReference>
<keyword evidence="2" id="KW-0812">Transmembrane</keyword>
<protein>
    <recommendedName>
        <fullName evidence="5">Integral membrane protein</fullName>
    </recommendedName>
</protein>
<evidence type="ECO:0000313" key="3">
    <source>
        <dbReference type="EMBL" id="KAK5172823.1"/>
    </source>
</evidence>
<feature type="compositionally biased region" description="Pro residues" evidence="1">
    <location>
        <begin position="37"/>
        <end position="47"/>
    </location>
</feature>
<evidence type="ECO:0000313" key="4">
    <source>
        <dbReference type="Proteomes" id="UP001337655"/>
    </source>
</evidence>
<dbReference type="PANTHER" id="PTHR35872">
    <property type="entry name" value="INTEGRAL MEMBRANE PROTEIN (AFU_ORTHOLOGUE AFUA_5G07110)"/>
    <property type="match status" value="1"/>
</dbReference>
<feature type="transmembrane region" description="Helical" evidence="2">
    <location>
        <begin position="422"/>
        <end position="443"/>
    </location>
</feature>
<dbReference type="InterPro" id="IPR021369">
    <property type="entry name" value="DUF2985"/>
</dbReference>
<feature type="region of interest" description="Disordered" evidence="1">
    <location>
        <begin position="645"/>
        <end position="682"/>
    </location>
</feature>
<feature type="compositionally biased region" description="Basic and acidic residues" evidence="1">
    <location>
        <begin position="150"/>
        <end position="160"/>
    </location>
</feature>
<feature type="compositionally biased region" description="Low complexity" evidence="1">
    <location>
        <begin position="26"/>
        <end position="36"/>
    </location>
</feature>
<feature type="transmembrane region" description="Helical" evidence="2">
    <location>
        <begin position="579"/>
        <end position="600"/>
    </location>
</feature>
<dbReference type="GeneID" id="89924290"/>
<feature type="region of interest" description="Disordered" evidence="1">
    <location>
        <begin position="267"/>
        <end position="323"/>
    </location>
</feature>
<name>A0AAV9PK99_9PEZI</name>
<keyword evidence="2" id="KW-1133">Transmembrane helix</keyword>
<feature type="region of interest" description="Disordered" evidence="1">
    <location>
        <begin position="1"/>
        <end position="123"/>
    </location>
</feature>
<evidence type="ECO:0008006" key="5">
    <source>
        <dbReference type="Google" id="ProtNLM"/>
    </source>
</evidence>
<comment type="caution">
    <text evidence="3">The sequence shown here is derived from an EMBL/GenBank/DDBJ whole genome shotgun (WGS) entry which is preliminary data.</text>
</comment>
<feature type="compositionally biased region" description="Basic and acidic residues" evidence="1">
    <location>
        <begin position="645"/>
        <end position="658"/>
    </location>
</feature>
<feature type="region of interest" description="Disordered" evidence="1">
    <location>
        <begin position="139"/>
        <end position="165"/>
    </location>
</feature>
<evidence type="ECO:0000256" key="2">
    <source>
        <dbReference type="SAM" id="Phobius"/>
    </source>
</evidence>
<dbReference type="EMBL" id="JAVRRT010000004">
    <property type="protein sequence ID" value="KAK5172823.1"/>
    <property type="molecule type" value="Genomic_DNA"/>
</dbReference>
<dbReference type="RefSeq" id="XP_064661541.1">
    <property type="nucleotide sequence ID" value="XM_064800202.1"/>
</dbReference>
<keyword evidence="4" id="KW-1185">Reference proteome</keyword>
<dbReference type="AlphaFoldDB" id="A0AAV9PK99"/>
<dbReference type="PANTHER" id="PTHR35872:SF2">
    <property type="entry name" value="INTEGRAL MEMBRANE PROTEIN (AFU_ORTHOLOGUE AFUA_5G07110)"/>
    <property type="match status" value="1"/>
</dbReference>